<dbReference type="SUPFAM" id="SSF64438">
    <property type="entry name" value="CNF1/YfiH-like putative cysteine hydrolases"/>
    <property type="match status" value="1"/>
</dbReference>
<keyword evidence="1 3" id="KW-0145">Chemotaxis</keyword>
<dbReference type="EMBL" id="JAVRHY010000005">
    <property type="protein sequence ID" value="MDT0618276.1"/>
    <property type="molecule type" value="Genomic_DNA"/>
</dbReference>
<reference evidence="4 5" key="1">
    <citation type="submission" date="2023-09" db="EMBL/GenBank/DDBJ databases">
        <authorList>
            <person name="Rey-Velasco X."/>
        </authorList>
    </citation>
    <scope>NUCLEOTIDE SEQUENCE [LARGE SCALE GENOMIC DNA]</scope>
    <source>
        <strain evidence="4 5">P385</strain>
    </source>
</reference>
<comment type="catalytic activity">
    <reaction evidence="3">
        <text>L-glutaminyl-[protein] + H2O = L-glutamyl-[protein] + NH4(+)</text>
        <dbReference type="Rhea" id="RHEA:16441"/>
        <dbReference type="Rhea" id="RHEA-COMP:10207"/>
        <dbReference type="Rhea" id="RHEA-COMP:10208"/>
        <dbReference type="ChEBI" id="CHEBI:15377"/>
        <dbReference type="ChEBI" id="CHEBI:28938"/>
        <dbReference type="ChEBI" id="CHEBI:29973"/>
        <dbReference type="ChEBI" id="CHEBI:30011"/>
        <dbReference type="EC" id="3.5.1.44"/>
    </reaction>
</comment>
<dbReference type="PANTHER" id="PTHR35147">
    <property type="entry name" value="CHEMORECEPTOR GLUTAMINE DEAMIDASE CHED-RELATED"/>
    <property type="match status" value="1"/>
</dbReference>
<keyword evidence="2 3" id="KW-0378">Hydrolase</keyword>
<dbReference type="EC" id="3.5.1.44" evidence="3"/>
<dbReference type="Proteomes" id="UP001259982">
    <property type="component" value="Unassembled WGS sequence"/>
</dbReference>
<dbReference type="NCBIfam" id="NF010013">
    <property type="entry name" value="PRK13487.1"/>
    <property type="match status" value="1"/>
</dbReference>
<evidence type="ECO:0000256" key="3">
    <source>
        <dbReference type="HAMAP-Rule" id="MF_01440"/>
    </source>
</evidence>
<comment type="function">
    <text evidence="3">Probably deamidates glutamine residues to glutamate on methyl-accepting chemotaxis receptors (MCPs), playing an important role in chemotaxis.</text>
</comment>
<comment type="caution">
    <text evidence="4">The sequence shown here is derived from an EMBL/GenBank/DDBJ whole genome shotgun (WGS) entry which is preliminary data.</text>
</comment>
<dbReference type="InterPro" id="IPR011324">
    <property type="entry name" value="Cytotoxic_necrot_fac-like_cat"/>
</dbReference>
<proteinExistence type="inferred from homology"/>
<organism evidence="4 5">
    <name type="scientific">Spectribacter acetivorans</name>
    <dbReference type="NCBI Taxonomy" id="3075603"/>
    <lineage>
        <taxon>Bacteria</taxon>
        <taxon>Pseudomonadati</taxon>
        <taxon>Pseudomonadota</taxon>
        <taxon>Gammaproteobacteria</taxon>
        <taxon>Salinisphaerales</taxon>
        <taxon>Salinisphaeraceae</taxon>
        <taxon>Spectribacter</taxon>
    </lineage>
</organism>
<dbReference type="PANTHER" id="PTHR35147:SF2">
    <property type="entry name" value="CHEMORECEPTOR GLUTAMINE DEAMIDASE CHED-RELATED"/>
    <property type="match status" value="1"/>
</dbReference>
<evidence type="ECO:0000256" key="2">
    <source>
        <dbReference type="ARBA" id="ARBA00022801"/>
    </source>
</evidence>
<accession>A0ABU3B752</accession>
<dbReference type="GO" id="GO:0050568">
    <property type="term" value="F:protein-glutamine glutaminase activity"/>
    <property type="evidence" value="ECO:0007669"/>
    <property type="project" value="UniProtKB-EC"/>
</dbReference>
<evidence type="ECO:0000313" key="5">
    <source>
        <dbReference type="Proteomes" id="UP001259982"/>
    </source>
</evidence>
<dbReference type="HAMAP" id="MF_01440">
    <property type="entry name" value="CheD"/>
    <property type="match status" value="1"/>
</dbReference>
<sequence length="204" mass="21730">MSQAAATVLEDPQAPMRFHDNRLGATVAKILPGAFYATAEDIVLMTVLGSCVAVCLYDPQARIGGMNHFMLPEDRSTGSVSASGRYGSHAMELLINDMLKAGAQRTRLTAKVFGGAAVLASLAGSRVGERNAEFVRAYLTAERIPVLAADLEGLQPRKVLLYAAQGRVRVRHLAAVEAGSVAVQEKTYRARLSTEPVAGDVSLF</sequence>
<keyword evidence="5" id="KW-1185">Reference proteome</keyword>
<gene>
    <name evidence="3 4" type="primary">cheD</name>
    <name evidence="4" type="ORF">RM531_07295</name>
</gene>
<dbReference type="InterPro" id="IPR038592">
    <property type="entry name" value="CheD-like_sf"/>
</dbReference>
<name>A0ABU3B752_9GAMM</name>
<evidence type="ECO:0000313" key="4">
    <source>
        <dbReference type="EMBL" id="MDT0618276.1"/>
    </source>
</evidence>
<protein>
    <recommendedName>
        <fullName evidence="3">Probable chemoreceptor glutamine deamidase CheD</fullName>
        <ecNumber evidence="3">3.5.1.44</ecNumber>
    </recommendedName>
</protein>
<comment type="similarity">
    <text evidence="3">Belongs to the CheD family.</text>
</comment>
<dbReference type="RefSeq" id="WP_311658360.1">
    <property type="nucleotide sequence ID" value="NZ_JAVRHY010000005.1"/>
</dbReference>
<dbReference type="Pfam" id="PF03975">
    <property type="entry name" value="CheD"/>
    <property type="match status" value="1"/>
</dbReference>
<dbReference type="CDD" id="cd16352">
    <property type="entry name" value="CheD"/>
    <property type="match status" value="1"/>
</dbReference>
<dbReference type="InterPro" id="IPR005659">
    <property type="entry name" value="Chemorcpt_Glu_NH3ase_CheD"/>
</dbReference>
<dbReference type="Gene3D" id="3.30.1330.200">
    <property type="match status" value="1"/>
</dbReference>
<evidence type="ECO:0000256" key="1">
    <source>
        <dbReference type="ARBA" id="ARBA00022500"/>
    </source>
</evidence>